<sequence>MKKIFFGLAVLFSLGSCESIGFDDPSTLTNAEAIEKIKSLGYVLTTSSVQTAFNTTTNNAGGSHFSLWADQSTNTNGSQSWWDFANEPRLRLNNNSAYRGNAAVREVYSNFYQSNLDATKVIDLIEHQKLTIYDDKGADRTKDYLIGAYYAKGVSQGYLGAIFDRGLIVDDVNLKLKEFPNSYKELIENGVKHLDKTLQLIAETPNLNFDFLKGITISKGDLVLLINSLSARILSSVARDKTEAENLGSPYWNKVLTYANKGFTTDYTITTTVGGYYNALVDVLERPYGTASYVPADIKIAYLADKTKKTPTAYPTNNSVILGPIESDDKRFYQYFTYTNNFGILLEARGRGLFSNYMRSRWMYPKLSTLNVAGAVNPYFLAEETRLLRAEAKYWLKDYDGAAAELNASTASRKQKGGLPDVIATASALRDAIHYEYAIEIDGAGGTFVPFTFMRRNDLLQGGTPTQFPIPQIRLELIGEPVYTFGGKDAAGEKGKFGELGTARDNGWKPASP</sequence>
<protein>
    <recommendedName>
        <fullName evidence="3">RagB/SusD family nutrient uptake outer membrane protein</fullName>
    </recommendedName>
</protein>
<accession>A0A2X2JG61</accession>
<dbReference type="RefSeq" id="WP_112376003.1">
    <property type="nucleotide sequence ID" value="NZ_CP069793.1"/>
</dbReference>
<dbReference type="Proteomes" id="UP000251241">
    <property type="component" value="Unassembled WGS sequence"/>
</dbReference>
<dbReference type="Gene3D" id="1.25.40.390">
    <property type="match status" value="1"/>
</dbReference>
<dbReference type="SUPFAM" id="SSF48452">
    <property type="entry name" value="TPR-like"/>
    <property type="match status" value="1"/>
</dbReference>
<organism evidence="1 2">
    <name type="scientific">Sphingobacterium multivorum</name>
    <dbReference type="NCBI Taxonomy" id="28454"/>
    <lineage>
        <taxon>Bacteria</taxon>
        <taxon>Pseudomonadati</taxon>
        <taxon>Bacteroidota</taxon>
        <taxon>Sphingobacteriia</taxon>
        <taxon>Sphingobacteriales</taxon>
        <taxon>Sphingobacteriaceae</taxon>
        <taxon>Sphingobacterium</taxon>
    </lineage>
</organism>
<dbReference type="GeneID" id="97179625"/>
<evidence type="ECO:0000313" key="1">
    <source>
        <dbReference type="EMBL" id="SPZ92724.1"/>
    </source>
</evidence>
<dbReference type="InterPro" id="IPR011990">
    <property type="entry name" value="TPR-like_helical_dom_sf"/>
</dbReference>
<proteinExistence type="predicted"/>
<gene>
    <name evidence="1" type="ORF">NCTC11343_04711</name>
</gene>
<evidence type="ECO:0000313" key="2">
    <source>
        <dbReference type="Proteomes" id="UP000251241"/>
    </source>
</evidence>
<dbReference type="PROSITE" id="PS51257">
    <property type="entry name" value="PROKAR_LIPOPROTEIN"/>
    <property type="match status" value="1"/>
</dbReference>
<evidence type="ECO:0008006" key="3">
    <source>
        <dbReference type="Google" id="ProtNLM"/>
    </source>
</evidence>
<reference evidence="1 2" key="1">
    <citation type="submission" date="2018-06" db="EMBL/GenBank/DDBJ databases">
        <authorList>
            <consortium name="Pathogen Informatics"/>
            <person name="Doyle S."/>
        </authorList>
    </citation>
    <scope>NUCLEOTIDE SEQUENCE [LARGE SCALE GENOMIC DNA]</scope>
    <source>
        <strain evidence="1 2">NCTC11343</strain>
    </source>
</reference>
<dbReference type="AlphaFoldDB" id="A0A2X2JG61"/>
<name>A0A2X2JG61_SPHMU</name>
<dbReference type="EMBL" id="UAUU01000011">
    <property type="protein sequence ID" value="SPZ92724.1"/>
    <property type="molecule type" value="Genomic_DNA"/>
</dbReference>